<dbReference type="InterPro" id="IPR005113">
    <property type="entry name" value="uDENN_dom"/>
</dbReference>
<feature type="domain" description="UDENN" evidence="1">
    <location>
        <begin position="14"/>
        <end position="244"/>
    </location>
</feature>
<organism evidence="2 3">
    <name type="scientific">Symbiodinium pilosum</name>
    <name type="common">Dinoflagellate</name>
    <dbReference type="NCBI Taxonomy" id="2952"/>
    <lineage>
        <taxon>Eukaryota</taxon>
        <taxon>Sar</taxon>
        <taxon>Alveolata</taxon>
        <taxon>Dinophyceae</taxon>
        <taxon>Suessiales</taxon>
        <taxon>Symbiodiniaceae</taxon>
        <taxon>Symbiodinium</taxon>
    </lineage>
</organism>
<accession>A0A812PB81</accession>
<proteinExistence type="predicted"/>
<name>A0A812PB81_SYMPI</name>
<protein>
    <submittedName>
        <fullName evidence="2">Dennd4b protein</fullName>
    </submittedName>
</protein>
<dbReference type="GO" id="GO:0032483">
    <property type="term" value="P:regulation of Rab protein signal transduction"/>
    <property type="evidence" value="ECO:0007669"/>
    <property type="project" value="TreeGrafter"/>
</dbReference>
<evidence type="ECO:0000313" key="3">
    <source>
        <dbReference type="Proteomes" id="UP000649617"/>
    </source>
</evidence>
<dbReference type="GO" id="GO:0031410">
    <property type="term" value="C:cytoplasmic vesicle"/>
    <property type="evidence" value="ECO:0007669"/>
    <property type="project" value="TreeGrafter"/>
</dbReference>
<sequence length="244" mass="26657">MDGGHSTPENAVRYFAVIGVHDEAALPEAGELPVQVLQRYPKKDHKDVRFPPALASFCFPRGGAQVAGPQDEVVETLHGFVLTNEAGDRCFGAALHIWCWDAARSCLVQRAGALAVVSTQPLWGAFRAFLYSLRYSGNSPERFVVSFISETPLPPPGFQVIVPWPEIPPFALQRPAPNQLPLLDLPVRQADSCCKARQAEPCQVDFPAAQARKCCHNRRGIASRASNRSSFSLLRALLQLLGCA</sequence>
<dbReference type="EMBL" id="CAJNIZ010012058">
    <property type="protein sequence ID" value="CAE7328415.1"/>
    <property type="molecule type" value="Genomic_DNA"/>
</dbReference>
<dbReference type="PROSITE" id="PS50211">
    <property type="entry name" value="DENN"/>
    <property type="match status" value="1"/>
</dbReference>
<dbReference type="SMART" id="SM00800">
    <property type="entry name" value="uDENN"/>
    <property type="match status" value="1"/>
</dbReference>
<dbReference type="OrthoDB" id="6019893at2759"/>
<dbReference type="InterPro" id="IPR051696">
    <property type="entry name" value="DENN_Domain_GEFs"/>
</dbReference>
<gene>
    <name evidence="2" type="primary">Dennd4b</name>
    <name evidence="2" type="ORF">SPIL2461_LOCUS7602</name>
</gene>
<comment type="caution">
    <text evidence="2">The sequence shown here is derived from an EMBL/GenBank/DDBJ whole genome shotgun (WGS) entry which is preliminary data.</text>
</comment>
<dbReference type="AlphaFoldDB" id="A0A812PB81"/>
<dbReference type="Proteomes" id="UP000649617">
    <property type="component" value="Unassembled WGS sequence"/>
</dbReference>
<dbReference type="InterPro" id="IPR037516">
    <property type="entry name" value="Tripartite_DENN"/>
</dbReference>
<dbReference type="PANTHER" id="PTHR12296:SF21">
    <property type="entry name" value="DENN DOMAIN-CONTAINING PROTEIN 3"/>
    <property type="match status" value="1"/>
</dbReference>
<evidence type="ECO:0000259" key="1">
    <source>
        <dbReference type="PROSITE" id="PS50211"/>
    </source>
</evidence>
<dbReference type="PANTHER" id="PTHR12296">
    <property type="entry name" value="DENN DOMAIN-CONTAINING PROTEIN 4"/>
    <property type="match status" value="1"/>
</dbReference>
<reference evidence="2" key="1">
    <citation type="submission" date="2021-02" db="EMBL/GenBank/DDBJ databases">
        <authorList>
            <person name="Dougan E. K."/>
            <person name="Rhodes N."/>
            <person name="Thang M."/>
            <person name="Chan C."/>
        </authorList>
    </citation>
    <scope>NUCLEOTIDE SEQUENCE</scope>
</reference>
<dbReference type="Gene3D" id="3.30.450.200">
    <property type="match status" value="1"/>
</dbReference>
<dbReference type="Pfam" id="PF03456">
    <property type="entry name" value="uDENN"/>
    <property type="match status" value="1"/>
</dbReference>
<keyword evidence="3" id="KW-1185">Reference proteome</keyword>
<evidence type="ECO:0000313" key="2">
    <source>
        <dbReference type="EMBL" id="CAE7328415.1"/>
    </source>
</evidence>